<dbReference type="InterPro" id="IPR008928">
    <property type="entry name" value="6-hairpin_glycosidase_sf"/>
</dbReference>
<evidence type="ECO:0000256" key="1">
    <source>
        <dbReference type="ARBA" id="ARBA00001913"/>
    </source>
</evidence>
<evidence type="ECO:0000313" key="8">
    <source>
        <dbReference type="Proteomes" id="UP001348817"/>
    </source>
</evidence>
<dbReference type="SUPFAM" id="SSF48208">
    <property type="entry name" value="Six-hairpin glycosidases"/>
    <property type="match status" value="1"/>
</dbReference>
<dbReference type="GO" id="GO:0000224">
    <property type="term" value="F:peptide-N4-(N-acetyl-beta-glucosaminyl)asparagine amidase activity"/>
    <property type="evidence" value="ECO:0007669"/>
    <property type="project" value="TreeGrafter"/>
</dbReference>
<dbReference type="GO" id="GO:0030246">
    <property type="term" value="F:carbohydrate binding"/>
    <property type="evidence" value="ECO:0007669"/>
    <property type="project" value="InterPro"/>
</dbReference>
<evidence type="ECO:0000256" key="2">
    <source>
        <dbReference type="ARBA" id="ARBA00011245"/>
    </source>
</evidence>
<comment type="cofactor">
    <cofactor evidence="1">
        <name>Ca(2+)</name>
        <dbReference type="ChEBI" id="CHEBI:29108"/>
    </cofactor>
</comment>
<dbReference type="Pfam" id="PF07971">
    <property type="entry name" value="Glyco_hydro_92"/>
    <property type="match status" value="1"/>
</dbReference>
<feature type="signal peptide" evidence="4">
    <location>
        <begin position="1"/>
        <end position="17"/>
    </location>
</feature>
<reference evidence="7 8" key="1">
    <citation type="submission" date="2021-12" db="EMBL/GenBank/DDBJ databases">
        <title>Genome sequencing of bacteria with rrn-lacking chromosome and rrn-plasmid.</title>
        <authorList>
            <person name="Anda M."/>
            <person name="Iwasaki W."/>
        </authorList>
    </citation>
    <scope>NUCLEOTIDE SEQUENCE [LARGE SCALE GENOMIC DNA]</scope>
    <source>
        <strain evidence="7 8">DSM 100852</strain>
        <plasmid evidence="7 8">pFA6</plasmid>
    </source>
</reference>
<sequence>MLNRIIPALLLAGLLQACSCGKTDKAESATTAGPIEFVDPMIGTGGHGHTHPSATAPFGMVQVGPSQFTQGWDWCSGYHHSDSLIVGFTHKHLSGTGIGDLGDILIMPFTGETKISKGSPKDPDSGYCSYFKHDTEDVKAGYYAVTLDDYDVRAEMTATKRVGFHRYTFPKGKASKVMLDMGFGQGWDGPTDTKITMVDGTTVTGYRKSTGWANDQAVFFAAKFSKPFASAKLYQEGKETEGKSSSGKYTQAVIDYGKGAGEVLVKIGVSAVSEANALENLNAEIADWDFGKTLAQAQADWNKELSKIEATSTDTATLRTFYTALYHSMLAPALHNDVNGEYRGSDKKTHKAAFDNYTIFSLWDTYRGAHPLFTITQPERVTDFINSMLAQYKETGLLPVWSLESNETNTMVGYHAVPVIVDAYFKGFKFDHELAFEAIKASARNDRKDLNLLHKYGYIPANEVGESVAKLLEYCIDDWAIAKMAEKMGKTEDFEYYSKRAQNYRNVFDKQTGFFRGRMADGSWRTPFDPRRSAHRRDDFCEGNAWQYLWLVPHDVNGLVGLLGGEEKFNAKLDKHFNQSSEITGEGTSVDISGLIGQYAHGNEPSHHTAYLSNFTGEAWKSQERIRRIMDQFYTDKIDGLCGNEDCGQMSSWYILSSMGIYPVDPVSGVYVFGSPKLDRAEINLPGGKSFEIIAKGNAKDAPYIKSVKLNGKDYKNTYITHDILTAGGTLEFTMSKTPNKAFGQKIENRPPQANAKVLQ</sequence>
<dbReference type="FunFam" id="1.20.1610.10:FF:000001">
    <property type="entry name" value="Putative alpha-1,2-mannosidase"/>
    <property type="match status" value="1"/>
</dbReference>
<dbReference type="PROSITE" id="PS51257">
    <property type="entry name" value="PROKAR_LIPOPROTEIN"/>
    <property type="match status" value="1"/>
</dbReference>
<dbReference type="Gene3D" id="2.70.98.10">
    <property type="match status" value="1"/>
</dbReference>
<feature type="domain" description="Glycosyl hydrolase family 92 N-terminal" evidence="6">
    <location>
        <begin position="37"/>
        <end position="270"/>
    </location>
</feature>
<dbReference type="Gene3D" id="3.30.2080.10">
    <property type="entry name" value="GH92 mannosidase domain"/>
    <property type="match status" value="1"/>
</dbReference>
<dbReference type="FunFam" id="3.30.2080.10:FF:000001">
    <property type="entry name" value="Alpha-1,2-mannosidase subfamily"/>
    <property type="match status" value="1"/>
</dbReference>
<dbReference type="NCBIfam" id="TIGR01180">
    <property type="entry name" value="aman2_put"/>
    <property type="match status" value="1"/>
</dbReference>
<dbReference type="InterPro" id="IPR050883">
    <property type="entry name" value="PNGase"/>
</dbReference>
<dbReference type="RefSeq" id="WP_338395985.1">
    <property type="nucleotide sequence ID" value="NZ_AP025320.1"/>
</dbReference>
<dbReference type="EMBL" id="AP025320">
    <property type="protein sequence ID" value="BDD12680.1"/>
    <property type="molecule type" value="Genomic_DNA"/>
</dbReference>
<dbReference type="GO" id="GO:0005975">
    <property type="term" value="P:carbohydrate metabolic process"/>
    <property type="evidence" value="ECO:0007669"/>
    <property type="project" value="InterPro"/>
</dbReference>
<keyword evidence="7" id="KW-0614">Plasmid</keyword>
<dbReference type="Pfam" id="PF17678">
    <property type="entry name" value="Glyco_hydro_92N"/>
    <property type="match status" value="1"/>
</dbReference>
<dbReference type="InterPro" id="IPR014718">
    <property type="entry name" value="GH-type_carb-bd"/>
</dbReference>
<dbReference type="GO" id="GO:0005829">
    <property type="term" value="C:cytosol"/>
    <property type="evidence" value="ECO:0007669"/>
    <property type="project" value="TreeGrafter"/>
</dbReference>
<dbReference type="GO" id="GO:0006516">
    <property type="term" value="P:glycoprotein catabolic process"/>
    <property type="evidence" value="ECO:0007669"/>
    <property type="project" value="TreeGrafter"/>
</dbReference>
<evidence type="ECO:0000256" key="4">
    <source>
        <dbReference type="SAM" id="SignalP"/>
    </source>
</evidence>
<organism evidence="7 8">
    <name type="scientific">Fulvitalea axinellae</name>
    <dbReference type="NCBI Taxonomy" id="1182444"/>
    <lineage>
        <taxon>Bacteria</taxon>
        <taxon>Pseudomonadati</taxon>
        <taxon>Bacteroidota</taxon>
        <taxon>Cytophagia</taxon>
        <taxon>Cytophagales</taxon>
        <taxon>Persicobacteraceae</taxon>
        <taxon>Fulvitalea</taxon>
    </lineage>
</organism>
<protein>
    <recommendedName>
        <fullName evidence="9">Alpha-1,2-mannosidase</fullName>
    </recommendedName>
</protein>
<dbReference type="PANTHER" id="PTHR12143:SF39">
    <property type="entry name" value="SECRETED PROTEIN"/>
    <property type="match status" value="1"/>
</dbReference>
<proteinExistence type="predicted"/>
<evidence type="ECO:0000256" key="3">
    <source>
        <dbReference type="ARBA" id="ARBA00022837"/>
    </source>
</evidence>
<feature type="domain" description="Glycosyl hydrolase family 92" evidence="5">
    <location>
        <begin position="276"/>
        <end position="736"/>
    </location>
</feature>
<gene>
    <name evidence="7" type="ORF">FUAX_51120</name>
</gene>
<dbReference type="KEGG" id="fax:FUAX_51120"/>
<keyword evidence="4" id="KW-0732">Signal</keyword>
<dbReference type="Gene3D" id="1.20.1050.60">
    <property type="entry name" value="alpha-1,2-mannosidase"/>
    <property type="match status" value="1"/>
</dbReference>
<dbReference type="FunFam" id="1.20.1050.60:FF:000001">
    <property type="entry name" value="Putative alpha-1,2-mannosidase"/>
    <property type="match status" value="1"/>
</dbReference>
<evidence type="ECO:0000259" key="5">
    <source>
        <dbReference type="Pfam" id="PF07971"/>
    </source>
</evidence>
<dbReference type="InterPro" id="IPR005887">
    <property type="entry name" value="GH92_a_mannosidase_put"/>
</dbReference>
<accession>A0AAU9CU50</accession>
<feature type="chain" id="PRO_5043369932" description="Alpha-1,2-mannosidase" evidence="4">
    <location>
        <begin position="18"/>
        <end position="760"/>
    </location>
</feature>
<keyword evidence="8" id="KW-1185">Reference proteome</keyword>
<evidence type="ECO:0008006" key="9">
    <source>
        <dbReference type="Google" id="ProtNLM"/>
    </source>
</evidence>
<evidence type="ECO:0000313" key="7">
    <source>
        <dbReference type="EMBL" id="BDD12680.1"/>
    </source>
</evidence>
<dbReference type="InterPro" id="IPR012939">
    <property type="entry name" value="Glyco_hydro_92"/>
</dbReference>
<dbReference type="AlphaFoldDB" id="A0AAU9CU50"/>
<dbReference type="InterPro" id="IPR041371">
    <property type="entry name" value="GH92_N"/>
</dbReference>
<keyword evidence="3" id="KW-0106">Calcium</keyword>
<dbReference type="PANTHER" id="PTHR12143">
    <property type="entry name" value="PEPTIDE N-GLYCANASE PNGASE -RELATED"/>
    <property type="match status" value="1"/>
</dbReference>
<evidence type="ECO:0000259" key="6">
    <source>
        <dbReference type="Pfam" id="PF17678"/>
    </source>
</evidence>
<dbReference type="Proteomes" id="UP001348817">
    <property type="component" value="Plasmid pFA6"/>
</dbReference>
<name>A0AAU9CU50_9BACT</name>
<dbReference type="Gene3D" id="1.20.1610.10">
    <property type="entry name" value="alpha-1,2-mannosidases domains"/>
    <property type="match status" value="1"/>
</dbReference>
<geneLocation type="plasmid" evidence="7 8">
    <name>pFA6</name>
</geneLocation>
<comment type="subunit">
    <text evidence="2">Monomer.</text>
</comment>